<evidence type="ECO:0000256" key="9">
    <source>
        <dbReference type="ARBA" id="ARBA00022794"/>
    </source>
</evidence>
<evidence type="ECO:0000256" key="5">
    <source>
        <dbReference type="ARBA" id="ARBA00021406"/>
    </source>
</evidence>
<feature type="region of interest" description="Disordered" evidence="14">
    <location>
        <begin position="21"/>
        <end position="167"/>
    </location>
</feature>
<evidence type="ECO:0000256" key="8">
    <source>
        <dbReference type="ARBA" id="ARBA00022701"/>
    </source>
</evidence>
<keyword evidence="11" id="KW-0206">Cytoskeleton</keyword>
<dbReference type="GO" id="GO:0060271">
    <property type="term" value="P:cilium assembly"/>
    <property type="evidence" value="ECO:0007669"/>
    <property type="project" value="TreeGrafter"/>
</dbReference>
<evidence type="ECO:0000256" key="3">
    <source>
        <dbReference type="ARBA" id="ARBA00006944"/>
    </source>
</evidence>
<keyword evidence="10 13" id="KW-0175">Coiled coil</keyword>
<keyword evidence="9" id="KW-0970">Cilium biogenesis/degradation</keyword>
<accession>A0A444UE60</accession>
<keyword evidence="16" id="KW-1185">Reference proteome</keyword>
<evidence type="ECO:0000313" key="16">
    <source>
        <dbReference type="Proteomes" id="UP000289886"/>
    </source>
</evidence>
<comment type="similarity">
    <text evidence="3">Belongs to the ripply family.</text>
</comment>
<dbReference type="GO" id="GO:0034451">
    <property type="term" value="C:centriolar satellite"/>
    <property type="evidence" value="ECO:0007669"/>
    <property type="project" value="TreeGrafter"/>
</dbReference>
<dbReference type="EMBL" id="SCEB01214742">
    <property type="protein sequence ID" value="RXM33464.1"/>
    <property type="molecule type" value="Genomic_DNA"/>
</dbReference>
<feature type="region of interest" description="Disordered" evidence="14">
    <location>
        <begin position="208"/>
        <end position="316"/>
    </location>
</feature>
<dbReference type="GO" id="GO:0005654">
    <property type="term" value="C:nucleoplasm"/>
    <property type="evidence" value="ECO:0007669"/>
    <property type="project" value="TreeGrafter"/>
</dbReference>
<dbReference type="InterPro" id="IPR038774">
    <property type="entry name" value="CEP162-like"/>
</dbReference>
<feature type="compositionally biased region" description="Basic and acidic residues" evidence="14">
    <location>
        <begin position="945"/>
        <end position="963"/>
    </location>
</feature>
<evidence type="ECO:0000256" key="12">
    <source>
        <dbReference type="ARBA" id="ARBA00023242"/>
    </source>
</evidence>
<name>A0A444UE60_ACIRT</name>
<evidence type="ECO:0000256" key="13">
    <source>
        <dbReference type="SAM" id="Coils"/>
    </source>
</evidence>
<dbReference type="GO" id="GO:0005879">
    <property type="term" value="C:axonemal microtubule"/>
    <property type="evidence" value="ECO:0007669"/>
    <property type="project" value="TreeGrafter"/>
</dbReference>
<keyword evidence="8" id="KW-0493">Microtubule</keyword>
<organism evidence="15 16">
    <name type="scientific">Acipenser ruthenus</name>
    <name type="common">Sterlet sturgeon</name>
    <dbReference type="NCBI Taxonomy" id="7906"/>
    <lineage>
        <taxon>Eukaryota</taxon>
        <taxon>Metazoa</taxon>
        <taxon>Chordata</taxon>
        <taxon>Craniata</taxon>
        <taxon>Vertebrata</taxon>
        <taxon>Euteleostomi</taxon>
        <taxon>Actinopterygii</taxon>
        <taxon>Chondrostei</taxon>
        <taxon>Acipenseriformes</taxon>
        <taxon>Acipenseridae</taxon>
        <taxon>Acipenser</taxon>
    </lineage>
</organism>
<dbReference type="Proteomes" id="UP000289886">
    <property type="component" value="Unassembled WGS sequence"/>
</dbReference>
<feature type="compositionally biased region" description="Basic and acidic residues" evidence="14">
    <location>
        <begin position="248"/>
        <end position="275"/>
    </location>
</feature>
<evidence type="ECO:0000256" key="11">
    <source>
        <dbReference type="ARBA" id="ARBA00023212"/>
    </source>
</evidence>
<feature type="coiled-coil region" evidence="13">
    <location>
        <begin position="519"/>
        <end position="567"/>
    </location>
</feature>
<protein>
    <recommendedName>
        <fullName evidence="5">Centrosomal protein of 162 kDa</fullName>
    </recommendedName>
</protein>
<keyword evidence="7" id="KW-0963">Cytoplasm</keyword>
<feature type="compositionally biased region" description="Polar residues" evidence="14">
    <location>
        <begin position="110"/>
        <end position="119"/>
    </location>
</feature>
<reference evidence="15 16" key="1">
    <citation type="submission" date="2019-01" db="EMBL/GenBank/DDBJ databases">
        <title>Draft Genome and Complete Hox-Cluster Characterization of the Sterlet Sturgeon (Acipenser ruthenus).</title>
        <authorList>
            <person name="Wei Q."/>
        </authorList>
    </citation>
    <scope>NUCLEOTIDE SEQUENCE [LARGE SCALE GENOMIC DNA]</scope>
    <source>
        <strain evidence="15">WHYD16114868_AA</strain>
        <tissue evidence="15">Blood</tissue>
    </source>
</reference>
<feature type="coiled-coil region" evidence="13">
    <location>
        <begin position="781"/>
        <end position="808"/>
    </location>
</feature>
<dbReference type="GO" id="GO:0005814">
    <property type="term" value="C:centriole"/>
    <property type="evidence" value="ECO:0007669"/>
    <property type="project" value="UniProtKB-SubCell"/>
</dbReference>
<evidence type="ECO:0000256" key="2">
    <source>
        <dbReference type="ARBA" id="ARBA00004123"/>
    </source>
</evidence>
<evidence type="ECO:0000256" key="4">
    <source>
        <dbReference type="ARBA" id="ARBA00009485"/>
    </source>
</evidence>
<dbReference type="PANTHER" id="PTHR34031">
    <property type="entry name" value="CENTROSOMAL PROTEIN OF 162 KDA"/>
    <property type="match status" value="1"/>
</dbReference>
<evidence type="ECO:0000256" key="1">
    <source>
        <dbReference type="ARBA" id="ARBA00004114"/>
    </source>
</evidence>
<feature type="compositionally biased region" description="Basic and acidic residues" evidence="14">
    <location>
        <begin position="65"/>
        <end position="86"/>
    </location>
</feature>
<dbReference type="PANTHER" id="PTHR34031:SF1">
    <property type="entry name" value="CENTROSOMAL PROTEIN OF 162 KDA"/>
    <property type="match status" value="1"/>
</dbReference>
<feature type="coiled-coil region" evidence="13">
    <location>
        <begin position="693"/>
        <end position="741"/>
    </location>
</feature>
<evidence type="ECO:0000313" key="15">
    <source>
        <dbReference type="EMBL" id="RXM33464.1"/>
    </source>
</evidence>
<feature type="region of interest" description="Disordered" evidence="14">
    <location>
        <begin position="945"/>
        <end position="965"/>
    </location>
</feature>
<feature type="compositionally biased region" description="Polar residues" evidence="14">
    <location>
        <begin position="130"/>
        <end position="145"/>
    </location>
</feature>
<comment type="caution">
    <text evidence="15">The sequence shown here is derived from an EMBL/GenBank/DDBJ whole genome shotgun (WGS) entry which is preliminary data.</text>
</comment>
<evidence type="ECO:0000256" key="14">
    <source>
        <dbReference type="SAM" id="MobiDB-lite"/>
    </source>
</evidence>
<feature type="compositionally biased region" description="Basic and acidic residues" evidence="14">
    <location>
        <begin position="290"/>
        <end position="313"/>
    </location>
</feature>
<proteinExistence type="inferred from homology"/>
<gene>
    <name evidence="15" type="ORF">EOD39_5415</name>
</gene>
<dbReference type="InterPro" id="IPR028127">
    <property type="entry name" value="Ripply_fam"/>
</dbReference>
<feature type="coiled-coil region" evidence="13">
    <location>
        <begin position="1062"/>
        <end position="1114"/>
    </location>
</feature>
<keyword evidence="12" id="KW-0539">Nucleus</keyword>
<evidence type="ECO:0000256" key="7">
    <source>
        <dbReference type="ARBA" id="ARBA00022490"/>
    </source>
</evidence>
<evidence type="ECO:0000256" key="10">
    <source>
        <dbReference type="ARBA" id="ARBA00023054"/>
    </source>
</evidence>
<evidence type="ECO:0000256" key="6">
    <source>
        <dbReference type="ARBA" id="ARBA00022473"/>
    </source>
</evidence>
<keyword evidence="6" id="KW-0217">Developmental protein</keyword>
<sequence>MSVSDDSIDFGNATRSSILDTLGDAEKKQIKKKDSKPWWNNDDHDDDDSSGKVPLNPNPKPCSKALDKLKKLEQFHQAKKEVHLNAEGESSDSDSQGSADGILATGRSFLKSQRSSQTIEEVDEEEQRETSPGQPSDNVAVSISRDSLEPEDSVMASGPGPSAVGFGMDTLDEEEEKERFFANLERGASSTIDYSKLNKELDSTGSTVIATLRNNEKPALENEENKEEKEDSLPKMSADYSEDFEEDAGGREDQEIVLRPASSDHCEKEKHDQGSKKIGMLAKVSLLDSQESKHSTGSEKDDGIMKGNEKHLQPTDSEITGALVSYGQSASEIEALQEAYRKINHSLGDTYVEQKPLMSESGKNKSSFLHTLENTRDTTQNVTTESDMPTVEELMKPIGRETRGFELQPVSDIGQRFGRLDELSSKNSLEEQRKFSEEERALNYFSEGQNCKKRHGFPRACGEAVDDGDKRIANEVDNLMQYVSKDKIVPRHSSPIESSGNAIEELPKHNNSPNHAGNIQREISLLQRAEEAHERLSTEHNLVEKLKAELQQKERELQHRDEELRLKHEKEVFELKQENYIIQTKLHSIEEASKKNKWVFGDPADPITEQKLKLIEKEVKEQEILIQGYHQENEKLYRQTKALQAINKQNEELMFKENHRLMTELAFMKEQMTKSNLQQTVGHDGEMSRNQTFTELLVQLRAAQKEEAKLMEEVRRLKQDKQSLEVDLVHMQKERDLAKAQVIHTSGDKTFEMKIMEDQYKQEICGLKKRLQWYAENQDLLDKDTQRLIAASTEIQKLKDQVKEMEDIIRRRHPNSLPALIFAAASATSGEGDASSKSDTVSFLEKRITRLEADLEGKDEEAKKSLRAMEQQYQKIKIKYEQRISELEQLLSSKLMNEHDKPHQYATKAKALQEEITLLKEVYKTNERTLKSEIDTLRKQLAEEQKKTSEEYGKSPQKTEKFVEGTQYSIRTEKLNHELAAKNKEIQELLKTIDRLQKERRTLLSGQTAAEKARESRLKPSKGNIKDNVPIPDTKVVGDIQPFPASLDEKCYQPLAFTGSHISEVLQENEKLKLDMEQLKLEMNQQRLKLQASAAQTECEARRAREEAAEHISALKGEHQKKLERILTHQALEHSSSKVAELTSKISTQEIMIKYLRDQVGELQRTKEALAVVQVREETLQTQMVRQLEELKEAKETRTPELKHFLALDRKIKNIEMRQAQREQELQQQTRHIVDEEKLQEAEKWKRLAQLRTRELEIFRVELDSILNVLRELQKQGVVIPAPSAVGRMGCGGPGLSRKTHRGTTGDCIAWLFWPKSKCYDYLYQEAEALLRNYPVQATISFCEDSDSEEESDS</sequence>
<dbReference type="Pfam" id="PF14998">
    <property type="entry name" value="Ripply"/>
    <property type="match status" value="1"/>
</dbReference>
<comment type="similarity">
    <text evidence="4">Belongs to the CEP162 family.</text>
</comment>
<feature type="region of interest" description="Disordered" evidence="14">
    <location>
        <begin position="1004"/>
        <end position="1030"/>
    </location>
</feature>
<comment type="subcellular location">
    <subcellularLocation>
        <location evidence="1">Cytoplasm</location>
        <location evidence="1">Cytoskeleton</location>
        <location evidence="1">Microtubule organizing center</location>
        <location evidence="1">Centrosome</location>
        <location evidence="1">Centriole</location>
    </subcellularLocation>
    <subcellularLocation>
        <location evidence="2">Nucleus</location>
    </subcellularLocation>
</comment>